<comment type="caution">
    <text evidence="1">The sequence shown here is derived from an EMBL/GenBank/DDBJ whole genome shotgun (WGS) entry which is preliminary data.</text>
</comment>
<accession>A0AC60Q420</accession>
<evidence type="ECO:0000313" key="1">
    <source>
        <dbReference type="EMBL" id="KAG0428511.1"/>
    </source>
</evidence>
<dbReference type="Proteomes" id="UP000805193">
    <property type="component" value="Unassembled WGS sequence"/>
</dbReference>
<organism evidence="1 2">
    <name type="scientific">Ixodes persulcatus</name>
    <name type="common">Taiga tick</name>
    <dbReference type="NCBI Taxonomy" id="34615"/>
    <lineage>
        <taxon>Eukaryota</taxon>
        <taxon>Metazoa</taxon>
        <taxon>Ecdysozoa</taxon>
        <taxon>Arthropoda</taxon>
        <taxon>Chelicerata</taxon>
        <taxon>Arachnida</taxon>
        <taxon>Acari</taxon>
        <taxon>Parasitiformes</taxon>
        <taxon>Ixodida</taxon>
        <taxon>Ixodoidea</taxon>
        <taxon>Ixodidae</taxon>
        <taxon>Ixodinae</taxon>
        <taxon>Ixodes</taxon>
    </lineage>
</organism>
<name>A0AC60Q420_IXOPE</name>
<sequence>MRVLVNDGGAQEYRQCHPSHTDFLASADYAGGRFAPIAGGTQVLDKDFNEYVDILDEDKIHDIALLRVVKTAHGGETPSEEPVVSIASNHYQRLNGAIGGALCTYVGQAASVTSALDDVKYLYVHMAKAGVEGEWTDFAPSTFLARFRLRRDGNMRITGVLEVANRSELPKLQ</sequence>
<proteinExistence type="predicted"/>
<gene>
    <name evidence="1" type="ORF">HPB47_024514</name>
</gene>
<reference evidence="1 2" key="1">
    <citation type="journal article" date="2020" name="Cell">
        <title>Large-Scale Comparative Analyses of Tick Genomes Elucidate Their Genetic Diversity and Vector Capacities.</title>
        <authorList>
            <consortium name="Tick Genome and Microbiome Consortium (TIGMIC)"/>
            <person name="Jia N."/>
            <person name="Wang J."/>
            <person name="Shi W."/>
            <person name="Du L."/>
            <person name="Sun Y."/>
            <person name="Zhan W."/>
            <person name="Jiang J.F."/>
            <person name="Wang Q."/>
            <person name="Zhang B."/>
            <person name="Ji P."/>
            <person name="Bell-Sakyi L."/>
            <person name="Cui X.M."/>
            <person name="Yuan T.T."/>
            <person name="Jiang B.G."/>
            <person name="Yang W.F."/>
            <person name="Lam T.T."/>
            <person name="Chang Q.C."/>
            <person name="Ding S.J."/>
            <person name="Wang X.J."/>
            <person name="Zhu J.G."/>
            <person name="Ruan X.D."/>
            <person name="Zhao L."/>
            <person name="Wei J.T."/>
            <person name="Ye R.Z."/>
            <person name="Que T.C."/>
            <person name="Du C.H."/>
            <person name="Zhou Y.H."/>
            <person name="Cheng J.X."/>
            <person name="Dai P.F."/>
            <person name="Guo W.B."/>
            <person name="Han X.H."/>
            <person name="Huang E.J."/>
            <person name="Li L.F."/>
            <person name="Wei W."/>
            <person name="Gao Y.C."/>
            <person name="Liu J.Z."/>
            <person name="Shao H.Z."/>
            <person name="Wang X."/>
            <person name="Wang C.C."/>
            <person name="Yang T.C."/>
            <person name="Huo Q.B."/>
            <person name="Li W."/>
            <person name="Chen H.Y."/>
            <person name="Chen S.E."/>
            <person name="Zhou L.G."/>
            <person name="Ni X.B."/>
            <person name="Tian J.H."/>
            <person name="Sheng Y."/>
            <person name="Liu T."/>
            <person name="Pan Y.S."/>
            <person name="Xia L.Y."/>
            <person name="Li J."/>
            <person name="Zhao F."/>
            <person name="Cao W.C."/>
        </authorList>
    </citation>
    <scope>NUCLEOTIDE SEQUENCE [LARGE SCALE GENOMIC DNA]</scope>
    <source>
        <strain evidence="1">Iper-2018</strain>
    </source>
</reference>
<evidence type="ECO:0000313" key="2">
    <source>
        <dbReference type="Proteomes" id="UP000805193"/>
    </source>
</evidence>
<keyword evidence="2" id="KW-1185">Reference proteome</keyword>
<dbReference type="EMBL" id="JABSTQ010009515">
    <property type="protein sequence ID" value="KAG0428511.1"/>
    <property type="molecule type" value="Genomic_DNA"/>
</dbReference>
<protein>
    <submittedName>
        <fullName evidence="1">Uncharacterized protein</fullName>
    </submittedName>
</protein>